<sequence length="106" mass="11363">MPSSAECHITFLAATTDFALCADIIAMGVQYMSASDARYQAIFKEAPSTTLVIAEAEGEKSIKKSPSTYAGTDINEAEHSDEELDSGAQEGSGEDYEGTGYSYFRN</sequence>
<gene>
    <name evidence="2" type="ORF">C8F04DRAFT_1185588</name>
</gene>
<evidence type="ECO:0000313" key="3">
    <source>
        <dbReference type="Proteomes" id="UP001218188"/>
    </source>
</evidence>
<comment type="caution">
    <text evidence="2">The sequence shown here is derived from an EMBL/GenBank/DDBJ whole genome shotgun (WGS) entry which is preliminary data.</text>
</comment>
<feature type="region of interest" description="Disordered" evidence="1">
    <location>
        <begin position="57"/>
        <end position="106"/>
    </location>
</feature>
<evidence type="ECO:0000256" key="1">
    <source>
        <dbReference type="SAM" id="MobiDB-lite"/>
    </source>
</evidence>
<organism evidence="2 3">
    <name type="scientific">Mycena alexandri</name>
    <dbReference type="NCBI Taxonomy" id="1745969"/>
    <lineage>
        <taxon>Eukaryota</taxon>
        <taxon>Fungi</taxon>
        <taxon>Dikarya</taxon>
        <taxon>Basidiomycota</taxon>
        <taxon>Agaricomycotina</taxon>
        <taxon>Agaricomycetes</taxon>
        <taxon>Agaricomycetidae</taxon>
        <taxon>Agaricales</taxon>
        <taxon>Marasmiineae</taxon>
        <taxon>Mycenaceae</taxon>
        <taxon>Mycena</taxon>
    </lineage>
</organism>
<dbReference type="Proteomes" id="UP001218188">
    <property type="component" value="Unassembled WGS sequence"/>
</dbReference>
<accession>A0AAD6SPU0</accession>
<reference evidence="2" key="1">
    <citation type="submission" date="2023-03" db="EMBL/GenBank/DDBJ databases">
        <title>Massive genome expansion in bonnet fungi (Mycena s.s.) driven by repeated elements and novel gene families across ecological guilds.</title>
        <authorList>
            <consortium name="Lawrence Berkeley National Laboratory"/>
            <person name="Harder C.B."/>
            <person name="Miyauchi S."/>
            <person name="Viragh M."/>
            <person name="Kuo A."/>
            <person name="Thoen E."/>
            <person name="Andreopoulos B."/>
            <person name="Lu D."/>
            <person name="Skrede I."/>
            <person name="Drula E."/>
            <person name="Henrissat B."/>
            <person name="Morin E."/>
            <person name="Kohler A."/>
            <person name="Barry K."/>
            <person name="LaButti K."/>
            <person name="Morin E."/>
            <person name="Salamov A."/>
            <person name="Lipzen A."/>
            <person name="Mereny Z."/>
            <person name="Hegedus B."/>
            <person name="Baldrian P."/>
            <person name="Stursova M."/>
            <person name="Weitz H."/>
            <person name="Taylor A."/>
            <person name="Grigoriev I.V."/>
            <person name="Nagy L.G."/>
            <person name="Martin F."/>
            <person name="Kauserud H."/>
        </authorList>
    </citation>
    <scope>NUCLEOTIDE SEQUENCE</scope>
    <source>
        <strain evidence="2">CBHHK200</strain>
    </source>
</reference>
<protein>
    <submittedName>
        <fullName evidence="2">Uncharacterized protein</fullName>
    </submittedName>
</protein>
<evidence type="ECO:0000313" key="2">
    <source>
        <dbReference type="EMBL" id="KAJ7031891.1"/>
    </source>
</evidence>
<name>A0AAD6SPU0_9AGAR</name>
<dbReference type="EMBL" id="JARJCM010000078">
    <property type="protein sequence ID" value="KAJ7031891.1"/>
    <property type="molecule type" value="Genomic_DNA"/>
</dbReference>
<proteinExistence type="predicted"/>
<dbReference type="AlphaFoldDB" id="A0AAD6SPU0"/>
<keyword evidence="3" id="KW-1185">Reference proteome</keyword>